<evidence type="ECO:0000259" key="1">
    <source>
        <dbReference type="Pfam" id="PF05658"/>
    </source>
</evidence>
<name>A0A1M6CQ26_9BACT</name>
<dbReference type="OrthoDB" id="1632057at2"/>
<feature type="domain" description="Trimeric autotransporter adhesin YadA-like head" evidence="1">
    <location>
        <begin position="275"/>
        <end position="297"/>
    </location>
</feature>
<dbReference type="Pfam" id="PF05658">
    <property type="entry name" value="YadA_head"/>
    <property type="match status" value="4"/>
</dbReference>
<evidence type="ECO:0000313" key="2">
    <source>
        <dbReference type="EMBL" id="SHI62894.1"/>
    </source>
</evidence>
<keyword evidence="3" id="KW-1185">Reference proteome</keyword>
<reference evidence="2 3" key="1">
    <citation type="submission" date="2016-11" db="EMBL/GenBank/DDBJ databases">
        <authorList>
            <person name="Jaros S."/>
            <person name="Januszkiewicz K."/>
            <person name="Wedrychowicz H."/>
        </authorList>
    </citation>
    <scope>NUCLEOTIDE SEQUENCE [LARGE SCALE GENOMIC DNA]</scope>
    <source>
        <strain evidence="2 3">DSM 18772</strain>
    </source>
</reference>
<dbReference type="GO" id="GO:0019867">
    <property type="term" value="C:outer membrane"/>
    <property type="evidence" value="ECO:0007669"/>
    <property type="project" value="InterPro"/>
</dbReference>
<dbReference type="Gene3D" id="2.150.10.10">
    <property type="entry name" value="Serralysin-like metalloprotease, C-terminal"/>
    <property type="match status" value="3"/>
</dbReference>
<accession>A0A1M6CQ26</accession>
<organism evidence="2 3">
    <name type="scientific">Rubritalea squalenifaciens DSM 18772</name>
    <dbReference type="NCBI Taxonomy" id="1123071"/>
    <lineage>
        <taxon>Bacteria</taxon>
        <taxon>Pseudomonadati</taxon>
        <taxon>Verrucomicrobiota</taxon>
        <taxon>Verrucomicrobiia</taxon>
        <taxon>Verrucomicrobiales</taxon>
        <taxon>Rubritaleaceae</taxon>
        <taxon>Rubritalea</taxon>
    </lineage>
</organism>
<dbReference type="SUPFAM" id="SSF101967">
    <property type="entry name" value="Adhesin YadA, collagen-binding domain"/>
    <property type="match status" value="3"/>
</dbReference>
<feature type="domain" description="Trimeric autotransporter adhesin YadA-like head" evidence="1">
    <location>
        <begin position="367"/>
        <end position="393"/>
    </location>
</feature>
<dbReference type="EMBL" id="FQYR01000002">
    <property type="protein sequence ID" value="SHI62894.1"/>
    <property type="molecule type" value="Genomic_DNA"/>
</dbReference>
<dbReference type="InParanoid" id="A0A1M6CQ26"/>
<dbReference type="Proteomes" id="UP000184510">
    <property type="component" value="Unassembled WGS sequence"/>
</dbReference>
<dbReference type="InterPro" id="IPR008640">
    <property type="entry name" value="Adhesin_Head_dom"/>
</dbReference>
<protein>
    <recommendedName>
        <fullName evidence="1">Trimeric autotransporter adhesin YadA-like head domain-containing protein</fullName>
    </recommendedName>
</protein>
<dbReference type="RefSeq" id="WP_143157938.1">
    <property type="nucleotide sequence ID" value="NZ_FQYR01000002.1"/>
</dbReference>
<dbReference type="InterPro" id="IPR011049">
    <property type="entry name" value="Serralysin-like_metalloprot_C"/>
</dbReference>
<evidence type="ECO:0000313" key="3">
    <source>
        <dbReference type="Proteomes" id="UP000184510"/>
    </source>
</evidence>
<dbReference type="STRING" id="1123071.SAMN02745181_0533"/>
<gene>
    <name evidence="2" type="ORF">SAMN02745181_0533</name>
</gene>
<dbReference type="AlphaFoldDB" id="A0A1M6CQ26"/>
<proteinExistence type="predicted"/>
<feature type="domain" description="Trimeric autotransporter adhesin YadA-like head" evidence="1">
    <location>
        <begin position="153"/>
        <end position="180"/>
    </location>
</feature>
<sequence length="480" mass="48545">MGKIIKAWDNDGDLGQTGGAIDWTDQIALSEDILVGSVEGHQNRVVSLAGYRYDLSQVSTGTPQRGDKIAVRGPGTLTTRGATGVLENVLKEDDALMCEFYSASEGWVLSARNFFYARQEQGGLIVAEPGIQTSEKSVGIFPDQANTINAYVSGRDSVAIGSRTKVTSNAFGSVAIGTGSVGQARGCVAVGYQSQATNMRNIAIGYWSNAQSLNSVAVGYGAMTSGLTPAGVAIGRASRAKGKMVVVGRDVSEPISGDNGVFIGADVDARFGNFHSMAVGDSSGVGGRSATALGYGAHAQNAETLAAGSRAYASQAGGVAMGCNALSQGFGTVAVGYGSFGGTGCVSTGFNSYSGNGGTAVGMETLASGVSATVIGYRSYSNDTQGVAIGSNTRTHHSYDVCISSNRDLGTSTASIVIGNSFSGGGDGTPALGVFGYSGTHTQLAFRDGGGNGLVRLVVNGTAVSIEKDGVGSLPLGNLV</sequence>
<feature type="domain" description="Trimeric autotransporter adhesin YadA-like head" evidence="1">
    <location>
        <begin position="202"/>
        <end position="222"/>
    </location>
</feature>